<accession>A0ABY5ZVT2</accession>
<name>A0ABY5ZVT2_9BURK</name>
<dbReference type="RefSeq" id="WP_260718685.1">
    <property type="nucleotide sequence ID" value="NZ_CP104377.1"/>
</dbReference>
<dbReference type="Proteomes" id="UP001058290">
    <property type="component" value="Chromosome"/>
</dbReference>
<dbReference type="EMBL" id="CP104377">
    <property type="protein sequence ID" value="UXC17568.1"/>
    <property type="molecule type" value="Genomic_DNA"/>
</dbReference>
<gene>
    <name evidence="2" type="ORF">N4T19_17970</name>
</gene>
<keyword evidence="1" id="KW-1133">Transmembrane helix</keyword>
<feature type="transmembrane region" description="Helical" evidence="1">
    <location>
        <begin position="75"/>
        <end position="95"/>
    </location>
</feature>
<evidence type="ECO:0000313" key="2">
    <source>
        <dbReference type="EMBL" id="UXC17568.1"/>
    </source>
</evidence>
<sequence>MRIKFSLKLAFRHFYISIVVACITAFFIFKFIYPWPTDNILGVWRIYSILLVVDVVSGPLLTLVVASPHKSRRELIIDISAIAMIQSLALVYGLYTLYVSRPVAFVFEQDRVVVVARNEILEENSEKSDSSKLDKWGVRWFNSRIDGNGVDKLKSLEFSLQGVSPAMRPETWSAWDWNDAKLQSTLRPLMSMSADQKEKLSALRGGVYMGKDEMVYLPMVSSKNLEWIAVFDKNGVWLDALPVDGFLR</sequence>
<reference evidence="2" key="1">
    <citation type="submission" date="2022-09" db="EMBL/GenBank/DDBJ databases">
        <title>Bacterial diversity in gut of crayfish and pufferfish.</title>
        <authorList>
            <person name="Huang Y."/>
        </authorList>
    </citation>
    <scope>NUCLEOTIDE SEQUENCE</scope>
    <source>
        <strain evidence="2">PR12</strain>
    </source>
</reference>
<evidence type="ECO:0000256" key="1">
    <source>
        <dbReference type="SAM" id="Phobius"/>
    </source>
</evidence>
<organism evidence="2 3">
    <name type="scientific">Comamonas squillarum</name>
    <dbReference type="NCBI Taxonomy" id="2977320"/>
    <lineage>
        <taxon>Bacteria</taxon>
        <taxon>Pseudomonadati</taxon>
        <taxon>Pseudomonadota</taxon>
        <taxon>Betaproteobacteria</taxon>
        <taxon>Burkholderiales</taxon>
        <taxon>Comamonadaceae</taxon>
        <taxon>Comamonas</taxon>
    </lineage>
</organism>
<keyword evidence="1" id="KW-0472">Membrane</keyword>
<keyword evidence="1" id="KW-0812">Transmembrane</keyword>
<proteinExistence type="predicted"/>
<keyword evidence="3" id="KW-1185">Reference proteome</keyword>
<protein>
    <submittedName>
        <fullName evidence="2">Uncharacterized protein</fullName>
    </submittedName>
</protein>
<feature type="transmembrane region" description="Helical" evidence="1">
    <location>
        <begin position="12"/>
        <end position="32"/>
    </location>
</feature>
<feature type="transmembrane region" description="Helical" evidence="1">
    <location>
        <begin position="44"/>
        <end position="66"/>
    </location>
</feature>
<evidence type="ECO:0000313" key="3">
    <source>
        <dbReference type="Proteomes" id="UP001058290"/>
    </source>
</evidence>